<protein>
    <submittedName>
        <fullName evidence="1">Uncharacterized protein</fullName>
    </submittedName>
</protein>
<accession>A0A0A9CZ55</accession>
<reference evidence="1" key="2">
    <citation type="journal article" date="2015" name="Data Brief">
        <title>Shoot transcriptome of the giant reed, Arundo donax.</title>
        <authorList>
            <person name="Barrero R.A."/>
            <person name="Guerrero F.D."/>
            <person name="Moolhuijzen P."/>
            <person name="Goolsby J.A."/>
            <person name="Tidwell J."/>
            <person name="Bellgard S.E."/>
            <person name="Bellgard M.I."/>
        </authorList>
    </citation>
    <scope>NUCLEOTIDE SEQUENCE</scope>
    <source>
        <tissue evidence="1">Shoot tissue taken approximately 20 cm above the soil surface</tissue>
    </source>
</reference>
<proteinExistence type="predicted"/>
<name>A0A0A9CZ55_ARUDO</name>
<dbReference type="AlphaFoldDB" id="A0A0A9CZ55"/>
<reference evidence="1" key="1">
    <citation type="submission" date="2014-09" db="EMBL/GenBank/DDBJ databases">
        <authorList>
            <person name="Magalhaes I.L.F."/>
            <person name="Oliveira U."/>
            <person name="Santos F.R."/>
            <person name="Vidigal T.H.D.A."/>
            <person name="Brescovit A.D."/>
            <person name="Santos A.J."/>
        </authorList>
    </citation>
    <scope>NUCLEOTIDE SEQUENCE</scope>
    <source>
        <tissue evidence="1">Shoot tissue taken approximately 20 cm above the soil surface</tissue>
    </source>
</reference>
<evidence type="ECO:0000313" key="1">
    <source>
        <dbReference type="EMBL" id="JAD76782.1"/>
    </source>
</evidence>
<sequence length="101" mass="10705">MLGEMLATTGAPETFIEEASYCGLNASKGLLPKERKILSPSAFASILKPLSTVVTARRLPSLLNLKRGRAGRPPSASVQVSILVLSTSQNLIWLSSPAAKK</sequence>
<organism evidence="1">
    <name type="scientific">Arundo donax</name>
    <name type="common">Giant reed</name>
    <name type="synonym">Donax arundinaceus</name>
    <dbReference type="NCBI Taxonomy" id="35708"/>
    <lineage>
        <taxon>Eukaryota</taxon>
        <taxon>Viridiplantae</taxon>
        <taxon>Streptophyta</taxon>
        <taxon>Embryophyta</taxon>
        <taxon>Tracheophyta</taxon>
        <taxon>Spermatophyta</taxon>
        <taxon>Magnoliopsida</taxon>
        <taxon>Liliopsida</taxon>
        <taxon>Poales</taxon>
        <taxon>Poaceae</taxon>
        <taxon>PACMAD clade</taxon>
        <taxon>Arundinoideae</taxon>
        <taxon>Arundineae</taxon>
        <taxon>Arundo</taxon>
    </lineage>
</organism>
<dbReference type="EMBL" id="GBRH01221113">
    <property type="protein sequence ID" value="JAD76782.1"/>
    <property type="molecule type" value="Transcribed_RNA"/>
</dbReference>